<gene>
    <name evidence="16" type="ORF">GGQ74_001539</name>
</gene>
<dbReference type="EMBL" id="JAATJA010000001">
    <property type="protein sequence ID" value="NJB67899.1"/>
    <property type="molecule type" value="Genomic_DNA"/>
</dbReference>
<dbReference type="CDD" id="cd01347">
    <property type="entry name" value="ligand_gated_channel"/>
    <property type="match status" value="1"/>
</dbReference>
<comment type="subcellular location">
    <subcellularLocation>
        <location evidence="1 10">Cell outer membrane</location>
        <topology evidence="1 10">Multi-pass membrane protein</topology>
    </subcellularLocation>
</comment>
<feature type="domain" description="TonB-dependent receptor-like beta-barrel" evidence="14">
    <location>
        <begin position="224"/>
        <end position="664"/>
    </location>
</feature>
<dbReference type="Proteomes" id="UP000580856">
    <property type="component" value="Unassembled WGS sequence"/>
</dbReference>
<dbReference type="InterPro" id="IPR000531">
    <property type="entry name" value="Beta-barrel_TonB"/>
</dbReference>
<evidence type="ECO:0000256" key="2">
    <source>
        <dbReference type="ARBA" id="ARBA00009810"/>
    </source>
</evidence>
<dbReference type="SUPFAM" id="SSF56935">
    <property type="entry name" value="Porins"/>
    <property type="match status" value="1"/>
</dbReference>
<keyword evidence="16" id="KW-0675">Receptor</keyword>
<dbReference type="InterPro" id="IPR037066">
    <property type="entry name" value="Plug_dom_sf"/>
</dbReference>
<keyword evidence="7 11" id="KW-0798">TonB box</keyword>
<evidence type="ECO:0000256" key="12">
    <source>
        <dbReference type="SAM" id="MobiDB-lite"/>
    </source>
</evidence>
<dbReference type="InterPro" id="IPR011276">
    <property type="entry name" value="TonB_haem/Hb_rcpt"/>
</dbReference>
<protein>
    <submittedName>
        <fullName evidence="16">Hemoglobin/transferrin/lactoferrin receptor protein</fullName>
    </submittedName>
</protein>
<evidence type="ECO:0000256" key="6">
    <source>
        <dbReference type="ARBA" id="ARBA00022729"/>
    </source>
</evidence>
<dbReference type="GO" id="GO:0015232">
    <property type="term" value="F:heme transmembrane transporter activity"/>
    <property type="evidence" value="ECO:0007669"/>
    <property type="project" value="InterPro"/>
</dbReference>
<evidence type="ECO:0000256" key="1">
    <source>
        <dbReference type="ARBA" id="ARBA00004571"/>
    </source>
</evidence>
<comment type="similarity">
    <text evidence="2 10 11">Belongs to the TonB-dependent receptor family.</text>
</comment>
<dbReference type="InterPro" id="IPR010949">
    <property type="entry name" value="TonB_Hb/transfer/lactofer_rcpt"/>
</dbReference>
<dbReference type="PANTHER" id="PTHR30069:SF41">
    <property type="entry name" value="HEME_HEMOPEXIN UTILIZATION PROTEIN C"/>
    <property type="match status" value="1"/>
</dbReference>
<name>A0A846QTD1_9BACT</name>
<evidence type="ECO:0000313" key="17">
    <source>
        <dbReference type="Proteomes" id="UP000580856"/>
    </source>
</evidence>
<evidence type="ECO:0000256" key="10">
    <source>
        <dbReference type="PROSITE-ProRule" id="PRU01360"/>
    </source>
</evidence>
<dbReference type="Gene3D" id="2.170.130.10">
    <property type="entry name" value="TonB-dependent receptor, plug domain"/>
    <property type="match status" value="1"/>
</dbReference>
<feature type="domain" description="TonB-dependent receptor plug" evidence="15">
    <location>
        <begin position="67"/>
        <end position="173"/>
    </location>
</feature>
<keyword evidence="8 10" id="KW-0472">Membrane</keyword>
<evidence type="ECO:0000256" key="8">
    <source>
        <dbReference type="ARBA" id="ARBA00023136"/>
    </source>
</evidence>
<keyword evidence="17" id="KW-1185">Reference proteome</keyword>
<dbReference type="GO" id="GO:0015344">
    <property type="term" value="F:siderophore uptake transmembrane transporter activity"/>
    <property type="evidence" value="ECO:0007669"/>
    <property type="project" value="TreeGrafter"/>
</dbReference>
<dbReference type="AlphaFoldDB" id="A0A846QTD1"/>
<feature type="region of interest" description="Disordered" evidence="12">
    <location>
        <begin position="27"/>
        <end position="47"/>
    </location>
</feature>
<keyword evidence="3 10" id="KW-0813">Transport</keyword>
<evidence type="ECO:0000313" key="16">
    <source>
        <dbReference type="EMBL" id="NJB67899.1"/>
    </source>
</evidence>
<evidence type="ECO:0000256" key="3">
    <source>
        <dbReference type="ARBA" id="ARBA00022448"/>
    </source>
</evidence>
<dbReference type="InterPro" id="IPR012910">
    <property type="entry name" value="Plug_dom"/>
</dbReference>
<evidence type="ECO:0000259" key="15">
    <source>
        <dbReference type="Pfam" id="PF07715"/>
    </source>
</evidence>
<feature type="signal peptide" evidence="13">
    <location>
        <begin position="1"/>
        <end position="25"/>
    </location>
</feature>
<dbReference type="GO" id="GO:0044718">
    <property type="term" value="P:siderophore transmembrane transport"/>
    <property type="evidence" value="ECO:0007669"/>
    <property type="project" value="TreeGrafter"/>
</dbReference>
<dbReference type="Gene3D" id="2.40.170.20">
    <property type="entry name" value="TonB-dependent receptor, beta-barrel domain"/>
    <property type="match status" value="1"/>
</dbReference>
<evidence type="ECO:0000256" key="9">
    <source>
        <dbReference type="ARBA" id="ARBA00023237"/>
    </source>
</evidence>
<dbReference type="PROSITE" id="PS52016">
    <property type="entry name" value="TONB_DEPENDENT_REC_3"/>
    <property type="match status" value="1"/>
</dbReference>
<comment type="caution">
    <text evidence="16">The sequence shown here is derived from an EMBL/GenBank/DDBJ whole genome shotgun (WGS) entry which is preliminary data.</text>
</comment>
<organism evidence="16 17">
    <name type="scientific">Desulfobaculum xiamenense</name>
    <dbReference type="NCBI Taxonomy" id="995050"/>
    <lineage>
        <taxon>Bacteria</taxon>
        <taxon>Pseudomonadati</taxon>
        <taxon>Thermodesulfobacteriota</taxon>
        <taxon>Desulfovibrionia</taxon>
        <taxon>Desulfovibrionales</taxon>
        <taxon>Desulfovibrionaceae</taxon>
        <taxon>Desulfobaculum</taxon>
    </lineage>
</organism>
<accession>A0A846QTD1</accession>
<keyword evidence="5 10" id="KW-0812">Transmembrane</keyword>
<dbReference type="Pfam" id="PF07715">
    <property type="entry name" value="Plug"/>
    <property type="match status" value="1"/>
</dbReference>
<evidence type="ECO:0000256" key="13">
    <source>
        <dbReference type="SAM" id="SignalP"/>
    </source>
</evidence>
<keyword evidence="9 10" id="KW-0998">Cell outer membrane</keyword>
<evidence type="ECO:0000259" key="14">
    <source>
        <dbReference type="Pfam" id="PF00593"/>
    </source>
</evidence>
<dbReference type="NCBIfam" id="TIGR01785">
    <property type="entry name" value="TonB-hemin"/>
    <property type="match status" value="1"/>
</dbReference>
<feature type="chain" id="PRO_5032423256" evidence="13">
    <location>
        <begin position="26"/>
        <end position="690"/>
    </location>
</feature>
<dbReference type="PANTHER" id="PTHR30069">
    <property type="entry name" value="TONB-DEPENDENT OUTER MEMBRANE RECEPTOR"/>
    <property type="match status" value="1"/>
</dbReference>
<reference evidence="16 17" key="1">
    <citation type="submission" date="2020-03" db="EMBL/GenBank/DDBJ databases">
        <title>Genomic Encyclopedia of Type Strains, Phase IV (KMG-IV): sequencing the most valuable type-strain genomes for metagenomic binning, comparative biology and taxonomic classification.</title>
        <authorList>
            <person name="Goeker M."/>
        </authorList>
    </citation>
    <scope>NUCLEOTIDE SEQUENCE [LARGE SCALE GENOMIC DNA]</scope>
    <source>
        <strain evidence="16 17">DSM 24233</strain>
    </source>
</reference>
<sequence>MGNRMVAMLAAFLITGLILGQPVMADEGASPAAKPATQAKEAKGDQLPETTLDRVVVSATRTEQTAFEAPASVIGIGKEAIERTQARTVKDILEDVPNVEFSDPTNPFIQKPSLRGLNTNQTTFKIDGARQNYSSQSGIGHSPLVADPEMLKEVEVLRGPSSALHGSGGIGGVISLRTKDAADFLEPDETFGARLKTGYQSGTSQTLSSAALYGRQGIFDILGQGAYRDFGDTHTTNPSPTKDTSYRTGYSKSGMLKLSACPTEDQALSLSYNYYDGFFGSTRAVSTFTEEQHRLVGNYEYAPSDNRWMDLKLTAQGEWRENEYLNDVPRQLKDTFDSLGGSVQNTSRFAFGPVAENALTYGVDFYRDHQEGTDMGEPDPSRPDASAEDLGLFIQDEITILDRVKLIPALRFTSYSRTSDSDTATDQDDSKVTPKFTAQVEVCPWLSVFGTYAQSYRPPSLDEIYFAIDHDMPWGKIRVLPNPNLKPETAETWEMGFNVGLDRLFTDNDPFRLKATYFREDVDDLIEAQQTKGFATPPAGEIHYQSINVGSVHRFGYELEGEYIIDNLSLSASYGKTLGWDEETGNRTGGSPEKLSLRAGYAFPSRNLTVYWKSRFVGAYRTFNMFDDATVTYNPYTVHGIGLTWTPSFRNFDGFRLDLGVDNLFDTRYQTSNGGYDIGQNIKMSVSYEF</sequence>
<dbReference type="RefSeq" id="WP_167940913.1">
    <property type="nucleotide sequence ID" value="NZ_JAATJA010000001.1"/>
</dbReference>
<proteinExistence type="inferred from homology"/>
<dbReference type="Pfam" id="PF00593">
    <property type="entry name" value="TonB_dep_Rec_b-barrel"/>
    <property type="match status" value="1"/>
</dbReference>
<dbReference type="NCBIfam" id="TIGR01786">
    <property type="entry name" value="TonB-hemlactrns"/>
    <property type="match status" value="1"/>
</dbReference>
<keyword evidence="4 10" id="KW-1134">Transmembrane beta strand</keyword>
<keyword evidence="6 13" id="KW-0732">Signal</keyword>
<evidence type="ECO:0000256" key="7">
    <source>
        <dbReference type="ARBA" id="ARBA00023077"/>
    </source>
</evidence>
<evidence type="ECO:0000256" key="4">
    <source>
        <dbReference type="ARBA" id="ARBA00022452"/>
    </source>
</evidence>
<dbReference type="InterPro" id="IPR036942">
    <property type="entry name" value="Beta-barrel_TonB_sf"/>
</dbReference>
<evidence type="ECO:0000256" key="11">
    <source>
        <dbReference type="RuleBase" id="RU003357"/>
    </source>
</evidence>
<dbReference type="GO" id="GO:0009279">
    <property type="term" value="C:cell outer membrane"/>
    <property type="evidence" value="ECO:0007669"/>
    <property type="project" value="UniProtKB-SubCell"/>
</dbReference>
<dbReference type="InterPro" id="IPR039426">
    <property type="entry name" value="TonB-dep_rcpt-like"/>
</dbReference>
<evidence type="ECO:0000256" key="5">
    <source>
        <dbReference type="ARBA" id="ARBA00022692"/>
    </source>
</evidence>